<evidence type="ECO:0008006" key="10">
    <source>
        <dbReference type="Google" id="ProtNLM"/>
    </source>
</evidence>
<evidence type="ECO:0000313" key="9">
    <source>
        <dbReference type="Proteomes" id="UP001501221"/>
    </source>
</evidence>
<evidence type="ECO:0000256" key="2">
    <source>
        <dbReference type="ARBA" id="ARBA00022908"/>
    </source>
</evidence>
<comment type="similarity">
    <text evidence="1">Belongs to the 'phage' integrase family.</text>
</comment>
<dbReference type="PROSITE" id="PS51898">
    <property type="entry name" value="TYR_RECOMBINASE"/>
    <property type="match status" value="1"/>
</dbReference>
<evidence type="ECO:0000259" key="7">
    <source>
        <dbReference type="PROSITE" id="PS51900"/>
    </source>
</evidence>
<dbReference type="InterPro" id="IPR050090">
    <property type="entry name" value="Tyrosine_recombinase_XerCD"/>
</dbReference>
<evidence type="ECO:0000256" key="3">
    <source>
        <dbReference type="ARBA" id="ARBA00023125"/>
    </source>
</evidence>
<gene>
    <name evidence="8" type="ORF">GCM10009123_09190</name>
</gene>
<organism evidence="8 9">
    <name type="scientific">Kangiella japonica</name>
    <dbReference type="NCBI Taxonomy" id="647384"/>
    <lineage>
        <taxon>Bacteria</taxon>
        <taxon>Pseudomonadati</taxon>
        <taxon>Pseudomonadota</taxon>
        <taxon>Gammaproteobacteria</taxon>
        <taxon>Kangiellales</taxon>
        <taxon>Kangiellaceae</taxon>
        <taxon>Kangiella</taxon>
    </lineage>
</organism>
<evidence type="ECO:0000256" key="1">
    <source>
        <dbReference type="ARBA" id="ARBA00008857"/>
    </source>
</evidence>
<dbReference type="Proteomes" id="UP001501221">
    <property type="component" value="Unassembled WGS sequence"/>
</dbReference>
<keyword evidence="4" id="KW-0233">DNA recombination</keyword>
<dbReference type="CDD" id="cd01184">
    <property type="entry name" value="INT_C_like_1"/>
    <property type="match status" value="1"/>
</dbReference>
<dbReference type="PANTHER" id="PTHR30349:SF41">
    <property type="entry name" value="INTEGRASE_RECOMBINASE PROTEIN MJ0367-RELATED"/>
    <property type="match status" value="1"/>
</dbReference>
<comment type="caution">
    <text evidence="8">The sequence shown here is derived from an EMBL/GenBank/DDBJ whole genome shotgun (WGS) entry which is preliminary data.</text>
</comment>
<dbReference type="InterPro" id="IPR011010">
    <property type="entry name" value="DNA_brk_join_enz"/>
</dbReference>
<accession>A0ABN0SWR1</accession>
<dbReference type="InterPro" id="IPR010998">
    <property type="entry name" value="Integrase_recombinase_N"/>
</dbReference>
<dbReference type="PANTHER" id="PTHR30349">
    <property type="entry name" value="PHAGE INTEGRASE-RELATED"/>
    <property type="match status" value="1"/>
</dbReference>
<dbReference type="Gene3D" id="1.10.443.10">
    <property type="entry name" value="Intergrase catalytic core"/>
    <property type="match status" value="1"/>
</dbReference>
<feature type="domain" description="Core-binding (CB)" evidence="7">
    <location>
        <begin position="229"/>
        <end position="337"/>
    </location>
</feature>
<keyword evidence="9" id="KW-1185">Reference proteome</keyword>
<evidence type="ECO:0000313" key="8">
    <source>
        <dbReference type="EMBL" id="GAA0204058.1"/>
    </source>
</evidence>
<feature type="domain" description="Tyr recombinase" evidence="6">
    <location>
        <begin position="362"/>
        <end position="558"/>
    </location>
</feature>
<protein>
    <recommendedName>
        <fullName evidence="10">Site-specific recombinase XerD</fullName>
    </recommendedName>
</protein>
<evidence type="ECO:0000259" key="6">
    <source>
        <dbReference type="PROSITE" id="PS51898"/>
    </source>
</evidence>
<dbReference type="SUPFAM" id="SSF56349">
    <property type="entry name" value="DNA breaking-rejoining enzymes"/>
    <property type="match status" value="1"/>
</dbReference>
<reference evidence="8 9" key="1">
    <citation type="journal article" date="2019" name="Int. J. Syst. Evol. Microbiol.">
        <title>The Global Catalogue of Microorganisms (GCM) 10K type strain sequencing project: providing services to taxonomists for standard genome sequencing and annotation.</title>
        <authorList>
            <consortium name="The Broad Institute Genomics Platform"/>
            <consortium name="The Broad Institute Genome Sequencing Center for Infectious Disease"/>
            <person name="Wu L."/>
            <person name="Ma J."/>
        </authorList>
    </citation>
    <scope>NUCLEOTIDE SEQUENCE [LARGE SCALE GENOMIC DNA]</scope>
    <source>
        <strain evidence="8 9">JCM 16211</strain>
    </source>
</reference>
<dbReference type="Gene3D" id="1.10.150.130">
    <property type="match status" value="1"/>
</dbReference>
<dbReference type="InterPro" id="IPR002104">
    <property type="entry name" value="Integrase_catalytic"/>
</dbReference>
<dbReference type="InterPro" id="IPR044068">
    <property type="entry name" value="CB"/>
</dbReference>
<dbReference type="PROSITE" id="PS51900">
    <property type="entry name" value="CB"/>
    <property type="match status" value="1"/>
</dbReference>
<keyword evidence="2" id="KW-0229">DNA integration</keyword>
<keyword evidence="3 5" id="KW-0238">DNA-binding</keyword>
<name>A0ABN0SWR1_9GAMM</name>
<dbReference type="InterPro" id="IPR013762">
    <property type="entry name" value="Integrase-like_cat_sf"/>
</dbReference>
<sequence length="573" mass="67393">MLSKYITLRGNTYYLRLPLKRRTVALLGRKEVKRSLGTDNKMKASQKALRYIEFIEQLQEQLKVFIDLEYINPSERSLLVHWFETELKAFEDDIRATGFIQLEPGLVDYELYGELKSDYAERYYSQYYKAWHTIESGGYTEKDNLEFENFINELGIQVDSTSTHYTNLRCAYFTLKSALFNIKFRRYAGGPENHKSAVDLVNRIRKTVESSNSSVQPTSPPQALIAQKVDLEQLVDEFLASKEREESCSAKTLEGYKESLKLLIQLNRNQTITKRSALDIKDKLQKLPSNMHKRKEYRELSIEEIIQLEDIPKDHLMSVTTINKYLRIFGSFTQWAIRHDKIELSQNPFQDLKLKERVSKKSKRKVFTPEKLNLLFSQPIWTKLEYKKDFHYWLPLLGLYTGARIDELCQLKISDVKEYHINDRTVYAFSLKDLELKTESSEREIPIHQHLIELGLLDYIDQLKQEGKVYLLHDITVGKSTRSDPSSKWFNRLKDKLGFEKEKECFHSFRHTLQDMVSNGVGEFGYKLKRILGHSSDDVTFGTYGQEINLKYLTEVYEKIDFKKYLPEIKPFK</sequence>
<proteinExistence type="inferred from homology"/>
<evidence type="ECO:0000256" key="4">
    <source>
        <dbReference type="ARBA" id="ARBA00023172"/>
    </source>
</evidence>
<dbReference type="Pfam" id="PF00589">
    <property type="entry name" value="Phage_integrase"/>
    <property type="match status" value="1"/>
</dbReference>
<evidence type="ECO:0000256" key="5">
    <source>
        <dbReference type="PROSITE-ProRule" id="PRU01248"/>
    </source>
</evidence>
<dbReference type="EMBL" id="BAAAFM010000003">
    <property type="protein sequence ID" value="GAA0204058.1"/>
    <property type="molecule type" value="Genomic_DNA"/>
</dbReference>